<dbReference type="Pfam" id="PF13456">
    <property type="entry name" value="RVT_3"/>
    <property type="match status" value="1"/>
</dbReference>
<evidence type="ECO:0000313" key="3">
    <source>
        <dbReference type="Proteomes" id="UP000265520"/>
    </source>
</evidence>
<dbReference type="AlphaFoldDB" id="A0A392MCT1"/>
<dbReference type="GO" id="GO:0003676">
    <property type="term" value="F:nucleic acid binding"/>
    <property type="evidence" value="ECO:0007669"/>
    <property type="project" value="InterPro"/>
</dbReference>
<dbReference type="PANTHER" id="PTHR47723:SF13">
    <property type="entry name" value="PUTATIVE-RELATED"/>
    <property type="match status" value="1"/>
</dbReference>
<keyword evidence="3" id="KW-1185">Reference proteome</keyword>
<sequence>YENRYMEETKLKSSEKVKSQIVMKPLEVELTSNQDVKEVNTETKTSNSSRKQDLDAFLLGDTGSSDDEPALKFNRMRWNSCGGVICGSEGEWLDGFAKRIGNCNTYIVELWDILEGLRFAKDRGFTLVELEVDSEAIICSIQSKGNVNVMGWRLVQRIRQLLQLEWEVKVKHVYCDANACAYALANMG</sequence>
<accession>A0A392MCT1</accession>
<name>A0A392MCT1_9FABA</name>
<dbReference type="Gene3D" id="3.30.420.10">
    <property type="entry name" value="Ribonuclease H-like superfamily/Ribonuclease H"/>
    <property type="match status" value="1"/>
</dbReference>
<dbReference type="Proteomes" id="UP000265520">
    <property type="component" value="Unassembled WGS sequence"/>
</dbReference>
<gene>
    <name evidence="2" type="ORF">A2U01_0005410</name>
</gene>
<protein>
    <submittedName>
        <fullName evidence="2">Ribonuclease H protein</fullName>
    </submittedName>
</protein>
<dbReference type="InterPro" id="IPR053151">
    <property type="entry name" value="RNase_H-like"/>
</dbReference>
<dbReference type="CDD" id="cd06222">
    <property type="entry name" value="RNase_H_like"/>
    <property type="match status" value="1"/>
</dbReference>
<dbReference type="EMBL" id="LXQA010007046">
    <property type="protein sequence ID" value="MCH84578.1"/>
    <property type="molecule type" value="Genomic_DNA"/>
</dbReference>
<organism evidence="2 3">
    <name type="scientific">Trifolium medium</name>
    <dbReference type="NCBI Taxonomy" id="97028"/>
    <lineage>
        <taxon>Eukaryota</taxon>
        <taxon>Viridiplantae</taxon>
        <taxon>Streptophyta</taxon>
        <taxon>Embryophyta</taxon>
        <taxon>Tracheophyta</taxon>
        <taxon>Spermatophyta</taxon>
        <taxon>Magnoliopsida</taxon>
        <taxon>eudicotyledons</taxon>
        <taxon>Gunneridae</taxon>
        <taxon>Pentapetalae</taxon>
        <taxon>rosids</taxon>
        <taxon>fabids</taxon>
        <taxon>Fabales</taxon>
        <taxon>Fabaceae</taxon>
        <taxon>Papilionoideae</taxon>
        <taxon>50 kb inversion clade</taxon>
        <taxon>NPAAA clade</taxon>
        <taxon>Hologalegina</taxon>
        <taxon>IRL clade</taxon>
        <taxon>Trifolieae</taxon>
        <taxon>Trifolium</taxon>
    </lineage>
</organism>
<dbReference type="GO" id="GO:0004523">
    <property type="term" value="F:RNA-DNA hybrid ribonuclease activity"/>
    <property type="evidence" value="ECO:0007669"/>
    <property type="project" value="InterPro"/>
</dbReference>
<evidence type="ECO:0000313" key="2">
    <source>
        <dbReference type="EMBL" id="MCH84578.1"/>
    </source>
</evidence>
<dbReference type="SUPFAM" id="SSF53098">
    <property type="entry name" value="Ribonuclease H-like"/>
    <property type="match status" value="1"/>
</dbReference>
<reference evidence="2 3" key="1">
    <citation type="journal article" date="2018" name="Front. Plant Sci.">
        <title>Red Clover (Trifolium pratense) and Zigzag Clover (T. medium) - A Picture of Genomic Similarities and Differences.</title>
        <authorList>
            <person name="Dluhosova J."/>
            <person name="Istvanek J."/>
            <person name="Nedelnik J."/>
            <person name="Repkova J."/>
        </authorList>
    </citation>
    <scope>NUCLEOTIDE SEQUENCE [LARGE SCALE GENOMIC DNA]</scope>
    <source>
        <strain evidence="3">cv. 10/8</strain>
        <tissue evidence="2">Leaf</tissue>
    </source>
</reference>
<proteinExistence type="predicted"/>
<dbReference type="PANTHER" id="PTHR47723">
    <property type="entry name" value="OS05G0353850 PROTEIN"/>
    <property type="match status" value="1"/>
</dbReference>
<dbReference type="InterPro" id="IPR036397">
    <property type="entry name" value="RNaseH_sf"/>
</dbReference>
<dbReference type="InterPro" id="IPR012337">
    <property type="entry name" value="RNaseH-like_sf"/>
</dbReference>
<dbReference type="InterPro" id="IPR002156">
    <property type="entry name" value="RNaseH_domain"/>
</dbReference>
<comment type="caution">
    <text evidence="2">The sequence shown here is derived from an EMBL/GenBank/DDBJ whole genome shotgun (WGS) entry which is preliminary data.</text>
</comment>
<evidence type="ECO:0000259" key="1">
    <source>
        <dbReference type="Pfam" id="PF13456"/>
    </source>
</evidence>
<feature type="non-terminal residue" evidence="2">
    <location>
        <position position="1"/>
    </location>
</feature>
<feature type="domain" description="RNase H type-1" evidence="1">
    <location>
        <begin position="80"/>
        <end position="187"/>
    </location>
</feature>
<dbReference type="InterPro" id="IPR044730">
    <property type="entry name" value="RNase_H-like_dom_plant"/>
</dbReference>